<evidence type="ECO:0000256" key="1">
    <source>
        <dbReference type="SAM" id="MobiDB-lite"/>
    </source>
</evidence>
<reference evidence="4" key="1">
    <citation type="submission" date="2013-09" db="EMBL/GenBank/DDBJ databases">
        <title>The Genome Sequence of Anopheles maculatus species B.</title>
        <authorList>
            <consortium name="The Broad Institute Genomics Platform"/>
            <person name="Neafsey D.E."/>
            <person name="Besansky N."/>
            <person name="Howell P."/>
            <person name="Walton C."/>
            <person name="Young S.K."/>
            <person name="Zeng Q."/>
            <person name="Gargeya S."/>
            <person name="Fitzgerald M."/>
            <person name="Haas B."/>
            <person name="Abouelleil A."/>
            <person name="Allen A.W."/>
            <person name="Alvarado L."/>
            <person name="Arachchi H.M."/>
            <person name="Berlin A.M."/>
            <person name="Chapman S.B."/>
            <person name="Gainer-Dewar J."/>
            <person name="Goldberg J."/>
            <person name="Griggs A."/>
            <person name="Gujja S."/>
            <person name="Hansen M."/>
            <person name="Howarth C."/>
            <person name="Imamovic A."/>
            <person name="Ireland A."/>
            <person name="Larimer J."/>
            <person name="McCowan C."/>
            <person name="Murphy C."/>
            <person name="Pearson M."/>
            <person name="Poon T.W."/>
            <person name="Priest M."/>
            <person name="Roberts A."/>
            <person name="Saif S."/>
            <person name="Shea T."/>
            <person name="Sisk P."/>
            <person name="Sykes S."/>
            <person name="Wortman J."/>
            <person name="Nusbaum C."/>
            <person name="Birren B."/>
        </authorList>
    </citation>
    <scope>NUCLEOTIDE SEQUENCE [LARGE SCALE GENOMIC DNA]</scope>
    <source>
        <strain evidence="4">maculatus3</strain>
    </source>
</reference>
<dbReference type="Proteomes" id="UP000075901">
    <property type="component" value="Unassembled WGS sequence"/>
</dbReference>
<evidence type="ECO:0000313" key="3">
    <source>
        <dbReference type="EnsemblMetazoa" id="AMAM004104-PA"/>
    </source>
</evidence>
<feature type="region of interest" description="Disordered" evidence="1">
    <location>
        <begin position="166"/>
        <end position="189"/>
    </location>
</feature>
<protein>
    <submittedName>
        <fullName evidence="3">Uncharacterized protein</fullName>
    </submittedName>
</protein>
<proteinExistence type="predicted"/>
<feature type="transmembrane region" description="Helical" evidence="2">
    <location>
        <begin position="20"/>
        <end position="43"/>
    </location>
</feature>
<reference evidence="3" key="2">
    <citation type="submission" date="2020-05" db="UniProtKB">
        <authorList>
            <consortium name="EnsemblMetazoa"/>
        </authorList>
    </citation>
    <scope>IDENTIFICATION</scope>
    <source>
        <strain evidence="3">maculatus3</strain>
    </source>
</reference>
<dbReference type="AlphaFoldDB" id="A0A182SCN0"/>
<evidence type="ECO:0000256" key="2">
    <source>
        <dbReference type="SAM" id="Phobius"/>
    </source>
</evidence>
<keyword evidence="2" id="KW-0812">Transmembrane</keyword>
<dbReference type="VEuPathDB" id="VectorBase:AMAM004104"/>
<name>A0A182SCN0_9DIPT</name>
<keyword evidence="2" id="KW-1133">Transmembrane helix</keyword>
<accession>A0A182SCN0</accession>
<evidence type="ECO:0000313" key="4">
    <source>
        <dbReference type="Proteomes" id="UP000075901"/>
    </source>
</evidence>
<keyword evidence="4" id="KW-1185">Reference proteome</keyword>
<organism evidence="3 4">
    <name type="scientific">Anopheles maculatus</name>
    <dbReference type="NCBI Taxonomy" id="74869"/>
    <lineage>
        <taxon>Eukaryota</taxon>
        <taxon>Metazoa</taxon>
        <taxon>Ecdysozoa</taxon>
        <taxon>Arthropoda</taxon>
        <taxon>Hexapoda</taxon>
        <taxon>Insecta</taxon>
        <taxon>Pterygota</taxon>
        <taxon>Neoptera</taxon>
        <taxon>Endopterygota</taxon>
        <taxon>Diptera</taxon>
        <taxon>Nematocera</taxon>
        <taxon>Culicoidea</taxon>
        <taxon>Culicidae</taxon>
        <taxon>Anophelinae</taxon>
        <taxon>Anopheles</taxon>
        <taxon>Anopheles maculatus group</taxon>
    </lineage>
</organism>
<sequence>MPAALEDPVPTQDPKSTLLTPILIGLFLTIVLIIVIIIVRIYLKSKRLKQNINKEKRYTEESKNTLLLVDISKKEKPTKTTKWMNNVGSSIKTKTKVETIDDEQDPDLIPYPRLTDIHQEELIPINSSGSAFAIKQQLIARSPQDGLGEPDKLGRDKGQDRFYHHQVNHHHQQQQQQQPIGSGSSYRDEEISEAEINLKGIEDFLMTNRVPESCV</sequence>
<dbReference type="EnsemblMetazoa" id="AMAM004104-RA">
    <property type="protein sequence ID" value="AMAM004104-PA"/>
    <property type="gene ID" value="AMAM004104"/>
</dbReference>
<keyword evidence="2" id="KW-0472">Membrane</keyword>